<evidence type="ECO:0000313" key="3">
    <source>
        <dbReference type="Proteomes" id="UP000152744"/>
    </source>
</evidence>
<protein>
    <submittedName>
        <fullName evidence="2">Capsid</fullName>
    </submittedName>
</protein>
<evidence type="ECO:0000256" key="1">
    <source>
        <dbReference type="SAM" id="MobiDB-lite"/>
    </source>
</evidence>
<sequence>MAYGSRYRGYRRRRRMFSRSRARRGNGRRYSRAPRRRVYRRRRTRRSVLNVSTRKLKDTMPPVVITEGGFAGTPGVPYRMTGQLEYTFAFCPSARDSHRTTATDFPVGQRGMYQRSLTDVYARGYKEIVSLASNSGANWLWRRLVVSLKNPIWKLFPSLTVQREIPLDSDRASGQVRTMYNIGPTPEGETELAQDVYRVIFEGTLDLDWHNVFNAKPDKRFVRVRSDRTMRLRTTNDEAYLNNYQFWDGVNANMHYNEKESGSDIKMDPDLESNENTLSKFSAEGLSGAGDLWVFDFFSCGSKDAADELRFQPNGTFFWHER</sequence>
<evidence type="ECO:0000313" key="2">
    <source>
        <dbReference type="EMBL" id="AJD20390.1"/>
    </source>
</evidence>
<feature type="region of interest" description="Disordered" evidence="1">
    <location>
        <begin position="12"/>
        <end position="45"/>
    </location>
</feature>
<dbReference type="Proteomes" id="UP000152744">
    <property type="component" value="Segment"/>
</dbReference>
<reference evidence="2 3" key="1">
    <citation type="journal article" date="2015" name="Virology">
        <title>Small circular single stranded DNA viral genomes in unexplained cases of human encephalitis, diarrhea, and in untreated sewage.</title>
        <authorList>
            <person name="Phan T.G."/>
            <person name="Mori D."/>
            <person name="Deng X."/>
            <person name="Rajindrajith S."/>
            <person name="Ranawaka U."/>
            <person name="Fan Ng T.F."/>
            <person name="Bucardo-Rivera F."/>
            <person name="Orlandi P."/>
            <person name="Ahmed K."/>
            <person name="Delwart E."/>
        </authorList>
    </citation>
    <scope>NUCLEOTIDE SEQUENCE [LARGE SCALE GENOMIC DNA]</scope>
    <source>
        <strain evidence="2">BZ1</strain>
    </source>
</reference>
<organism evidence="2 3">
    <name type="scientific">Gemycircularvirus BZ1</name>
    <dbReference type="NCBI Taxonomy" id="1588761"/>
    <lineage>
        <taxon>Viruses</taxon>
        <taxon>Monodnaviria</taxon>
        <taxon>Shotokuvirae</taxon>
        <taxon>Cressdnaviricota</taxon>
        <taxon>Repensiviricetes</taxon>
        <taxon>Geplafuvirales</taxon>
        <taxon>Genomoviridae</taxon>
        <taxon>Gemykibivirus</taxon>
        <taxon>Gemykibivirus humas2</taxon>
    </lineage>
</organism>
<dbReference type="EMBL" id="KP133078">
    <property type="protein sequence ID" value="AJD20390.1"/>
    <property type="molecule type" value="Genomic_DNA"/>
</dbReference>
<accession>A0A0E3GD37</accession>
<name>A0A0E3GD37_9VIRU</name>
<proteinExistence type="predicted"/>